<dbReference type="PROSITE" id="PS51354">
    <property type="entry name" value="GLUTAREDOXIN_2"/>
    <property type="match status" value="1"/>
</dbReference>
<protein>
    <submittedName>
        <fullName evidence="1">Thioredoxin family protein</fullName>
    </submittedName>
</protein>
<gene>
    <name evidence="1" type="ORF">Val02_54580</name>
</gene>
<comment type="caution">
    <text evidence="1">The sequence shown here is derived from an EMBL/GenBank/DDBJ whole genome shotgun (WGS) entry which is preliminary data.</text>
</comment>
<dbReference type="Pfam" id="PF05768">
    <property type="entry name" value="Glrx-like"/>
    <property type="match status" value="1"/>
</dbReference>
<dbReference type="Gene3D" id="3.40.30.10">
    <property type="entry name" value="Glutaredoxin"/>
    <property type="match status" value="1"/>
</dbReference>
<dbReference type="InterPro" id="IPR036249">
    <property type="entry name" value="Thioredoxin-like_sf"/>
</dbReference>
<evidence type="ECO:0000313" key="2">
    <source>
        <dbReference type="Proteomes" id="UP000619260"/>
    </source>
</evidence>
<accession>A0A8J3YQ90</accession>
<proteinExistence type="predicted"/>
<organism evidence="1 2">
    <name type="scientific">Virgisporangium aliadipatigenens</name>
    <dbReference type="NCBI Taxonomy" id="741659"/>
    <lineage>
        <taxon>Bacteria</taxon>
        <taxon>Bacillati</taxon>
        <taxon>Actinomycetota</taxon>
        <taxon>Actinomycetes</taxon>
        <taxon>Micromonosporales</taxon>
        <taxon>Micromonosporaceae</taxon>
        <taxon>Virgisporangium</taxon>
    </lineage>
</organism>
<evidence type="ECO:0000313" key="1">
    <source>
        <dbReference type="EMBL" id="GIJ48572.1"/>
    </source>
</evidence>
<name>A0A8J3YQ90_9ACTN</name>
<dbReference type="RefSeq" id="WP_203902050.1">
    <property type="nucleotide sequence ID" value="NZ_BOPF01000021.1"/>
</dbReference>
<keyword evidence="2" id="KW-1185">Reference proteome</keyword>
<dbReference type="Proteomes" id="UP000619260">
    <property type="component" value="Unassembled WGS sequence"/>
</dbReference>
<sequence>MTERVVVYGRTGCHLCDDAKASLERLGVAYTEVDVDTDPELTAEYGDLVPVITVDGKEHGYWRVDEARLIKELGGAPR</sequence>
<dbReference type="AlphaFoldDB" id="A0A8J3YQ90"/>
<dbReference type="EMBL" id="BOPF01000021">
    <property type="protein sequence ID" value="GIJ48572.1"/>
    <property type="molecule type" value="Genomic_DNA"/>
</dbReference>
<dbReference type="InterPro" id="IPR008554">
    <property type="entry name" value="Glutaredoxin-like"/>
</dbReference>
<reference evidence="1" key="1">
    <citation type="submission" date="2021-01" db="EMBL/GenBank/DDBJ databases">
        <title>Whole genome shotgun sequence of Virgisporangium aliadipatigenens NBRC 105644.</title>
        <authorList>
            <person name="Komaki H."/>
            <person name="Tamura T."/>
        </authorList>
    </citation>
    <scope>NUCLEOTIDE SEQUENCE</scope>
    <source>
        <strain evidence="1">NBRC 105644</strain>
    </source>
</reference>
<dbReference type="CDD" id="cd02976">
    <property type="entry name" value="NrdH"/>
    <property type="match status" value="1"/>
</dbReference>
<dbReference type="SUPFAM" id="SSF52833">
    <property type="entry name" value="Thioredoxin-like"/>
    <property type="match status" value="1"/>
</dbReference>